<dbReference type="Proteomes" id="UP001369958">
    <property type="component" value="Chromosome"/>
</dbReference>
<protein>
    <submittedName>
        <fullName evidence="1">Uncharacterized protein</fullName>
    </submittedName>
</protein>
<evidence type="ECO:0000313" key="2">
    <source>
        <dbReference type="Proteomes" id="UP001369958"/>
    </source>
</evidence>
<organism evidence="1 2">
    <name type="scientific">Pelagibacterium nitratireducens</name>
    <dbReference type="NCBI Taxonomy" id="1046114"/>
    <lineage>
        <taxon>Bacteria</taxon>
        <taxon>Pseudomonadati</taxon>
        <taxon>Pseudomonadota</taxon>
        <taxon>Alphaproteobacteria</taxon>
        <taxon>Hyphomicrobiales</taxon>
        <taxon>Devosiaceae</taxon>
        <taxon>Pelagibacterium</taxon>
    </lineage>
</organism>
<keyword evidence="2" id="KW-1185">Reference proteome</keyword>
<reference evidence="1 2" key="1">
    <citation type="submission" date="2024-02" db="EMBL/GenBank/DDBJ databases">
        <title>Complete genome sequence of Pelagibacterium nitratireducens ZH15.</title>
        <authorList>
            <person name="Zhao L.H."/>
        </authorList>
    </citation>
    <scope>NUCLEOTIDE SEQUENCE [LARGE SCALE GENOMIC DNA]</scope>
    <source>
        <strain evidence="1 2">ZH15</strain>
    </source>
</reference>
<gene>
    <name evidence="1" type="ORF">V6617_13115</name>
</gene>
<dbReference type="EMBL" id="CP146275">
    <property type="protein sequence ID" value="WWT31943.1"/>
    <property type="molecule type" value="Genomic_DNA"/>
</dbReference>
<accession>A0ABZ2I265</accession>
<sequence>MRAQKAALAFFAFAVKALGSEWRESVGMGLARDIGTEIIKALAVLAVVFLSFAHQPIVLDVPDDGFSVSVADLSFCGGAPDEDGGGHAPCHACRAGIADLPPVPCVSEPAYARFARARFTLADDLVVEQHPFSIHKSRAPPALA</sequence>
<dbReference type="RefSeq" id="WP_338607406.1">
    <property type="nucleotide sequence ID" value="NZ_CP146275.1"/>
</dbReference>
<evidence type="ECO:0000313" key="1">
    <source>
        <dbReference type="EMBL" id="WWT31943.1"/>
    </source>
</evidence>
<name>A0ABZ2I265_9HYPH</name>
<proteinExistence type="predicted"/>